<dbReference type="GO" id="GO:0016757">
    <property type="term" value="F:glycosyltransferase activity"/>
    <property type="evidence" value="ECO:0007669"/>
    <property type="project" value="UniProtKB-KW"/>
</dbReference>
<sequence length="277" mass="28430">MPDPIAARFLASSRFLAACRAELHALKPGNVHVFAPGHGMDVHHFEQAAEAAAAVIATPDLGVGQRIRRAVDASLAAAGCNTNLGIILLCAPLIAAAFMPDRQPLRARLASVLDGLTIADAGEAFRAIAAANPGGLGSTDAADVRAPASIDLRAAMALAAARDRIAQQYVTGFADLFDIAVPALDPDPCAPHGVENAYLALLSAFADSHIVRKFGVPAAEGVRREAQEVRAAIVGAAPADRQARLLAFDASLKGRGLNPGTTADLTVASIFAALLGN</sequence>
<dbReference type="Gene3D" id="1.10.4200.10">
    <property type="entry name" value="Triphosphoribosyl-dephospho-CoA protein"/>
    <property type="match status" value="1"/>
</dbReference>
<reference evidence="1 2" key="1">
    <citation type="submission" date="2023-07" db="EMBL/GenBank/DDBJ databases">
        <title>Genomic Encyclopedia of Type Strains, Phase IV (KMG-IV): sequencing the most valuable type-strain genomes for metagenomic binning, comparative biology and taxonomic classification.</title>
        <authorList>
            <person name="Goeker M."/>
        </authorList>
    </citation>
    <scope>NUCLEOTIDE SEQUENCE [LARGE SCALE GENOMIC DNA]</scope>
    <source>
        <strain evidence="1 2">DSM 3770</strain>
    </source>
</reference>
<dbReference type="Proteomes" id="UP001241747">
    <property type="component" value="Unassembled WGS sequence"/>
</dbReference>
<dbReference type="PANTHER" id="PTHR42280:SF1">
    <property type="entry name" value="CITG FAMILY PROTEIN"/>
    <property type="match status" value="1"/>
</dbReference>
<organism evidence="1 2">
    <name type="scientific">Xanthobacter agilis</name>
    <dbReference type="NCBI Taxonomy" id="47492"/>
    <lineage>
        <taxon>Bacteria</taxon>
        <taxon>Pseudomonadati</taxon>
        <taxon>Pseudomonadota</taxon>
        <taxon>Alphaproteobacteria</taxon>
        <taxon>Hyphomicrobiales</taxon>
        <taxon>Xanthobacteraceae</taxon>
        <taxon>Xanthobacter</taxon>
    </lineage>
</organism>
<dbReference type="Pfam" id="PF01874">
    <property type="entry name" value="CitG"/>
    <property type="match status" value="1"/>
</dbReference>
<dbReference type="InterPro" id="IPR002736">
    <property type="entry name" value="CitG"/>
</dbReference>
<name>A0ABU0LAD3_XANAG</name>
<dbReference type="EC" id="2.4.2.52" evidence="1"/>
<accession>A0ABU0LAD3</accession>
<keyword evidence="1" id="KW-0808">Transferase</keyword>
<keyword evidence="2" id="KW-1185">Reference proteome</keyword>
<comment type="caution">
    <text evidence="1">The sequence shown here is derived from an EMBL/GenBank/DDBJ whole genome shotgun (WGS) entry which is preliminary data.</text>
</comment>
<proteinExistence type="predicted"/>
<gene>
    <name evidence="1" type="ORF">QOZ94_000804</name>
</gene>
<dbReference type="PANTHER" id="PTHR42280">
    <property type="entry name" value="CITG FAMILY PROTEIN"/>
    <property type="match status" value="1"/>
</dbReference>
<dbReference type="GO" id="GO:0046917">
    <property type="term" value="F:triphosphoribosyl-dephospho-CoA synthase activity"/>
    <property type="evidence" value="ECO:0007669"/>
    <property type="project" value="UniProtKB-EC"/>
</dbReference>
<keyword evidence="1" id="KW-0328">Glycosyltransferase</keyword>
<evidence type="ECO:0000313" key="2">
    <source>
        <dbReference type="Proteomes" id="UP001241747"/>
    </source>
</evidence>
<protein>
    <submittedName>
        <fullName evidence="1">Triphosphoribosyl-dephospho-CoA synthase</fullName>
        <ecNumber evidence="1">2.4.2.52</ecNumber>
    </submittedName>
</protein>
<evidence type="ECO:0000313" key="1">
    <source>
        <dbReference type="EMBL" id="MDQ0504030.1"/>
    </source>
</evidence>
<dbReference type="RefSeq" id="WP_237345152.1">
    <property type="nucleotide sequence ID" value="NZ_JABWGX010000008.1"/>
</dbReference>
<dbReference type="EMBL" id="JAUSVY010000002">
    <property type="protein sequence ID" value="MDQ0504030.1"/>
    <property type="molecule type" value="Genomic_DNA"/>
</dbReference>